<name>A0ABU2JJG2_9ACTN</name>
<dbReference type="EMBL" id="JAVREO010000001">
    <property type="protein sequence ID" value="MDT0265126.1"/>
    <property type="molecule type" value="Genomic_DNA"/>
</dbReference>
<comment type="subcellular location">
    <subcellularLocation>
        <location evidence="1">Cytoplasm</location>
    </subcellularLocation>
</comment>
<dbReference type="PROSITE" id="PS50937">
    <property type="entry name" value="HTH_MERR_2"/>
    <property type="match status" value="1"/>
</dbReference>
<keyword evidence="4" id="KW-0808">Transferase</keyword>
<evidence type="ECO:0000256" key="7">
    <source>
        <dbReference type="ARBA" id="ARBA00022932"/>
    </source>
</evidence>
<evidence type="ECO:0000256" key="5">
    <source>
        <dbReference type="ARBA" id="ARBA00022695"/>
    </source>
</evidence>
<reference evidence="11" key="1">
    <citation type="submission" date="2023-07" db="EMBL/GenBank/DDBJ databases">
        <title>30 novel species of actinomycetes from the DSMZ collection.</title>
        <authorList>
            <person name="Nouioui I."/>
        </authorList>
    </citation>
    <scope>NUCLEOTIDE SEQUENCE [LARGE SCALE GENOMIC DNA]</scope>
    <source>
        <strain evidence="11">DSM 44915</strain>
    </source>
</reference>
<dbReference type="PANTHER" id="PTHR30478">
    <property type="entry name" value="DNA POLYMERASE III SUBUNIT BETA"/>
    <property type="match status" value="1"/>
</dbReference>
<feature type="domain" description="HTH merR-type" evidence="9">
    <location>
        <begin position="8"/>
        <end position="75"/>
    </location>
</feature>
<evidence type="ECO:0000256" key="1">
    <source>
        <dbReference type="ARBA" id="ARBA00004496"/>
    </source>
</evidence>
<dbReference type="SUPFAM" id="SSF46955">
    <property type="entry name" value="Putative DNA-binding domain"/>
    <property type="match status" value="1"/>
</dbReference>
<dbReference type="Proteomes" id="UP001183410">
    <property type="component" value="Unassembled WGS sequence"/>
</dbReference>
<sequence>MESEDLGIGEVARASGLPVSALRFYDGAGVLVPAWVDPATGYRRYAPRQLDEARLVAGLRRVGMPLADIRLALAGHAGGDPTLTARLLAAHVRRLELGLAAARQELSRLHTLVAPKENPMAEPRTIGGTLTLPGAELAAALDAVRFAVGSDPELPSLRGVLFDVADGVLRLVATDRFRLALAGVPATGAGDAAVPAGRALVPAPLVDAMRALLTDASRARLTLGGAEVALDVAGRVASGPTLDHEYPDYRRLVRLPAGRRVTVDQVALRAELAAGPVRAEPGAADGARHHVSVLAVTEDGGLRPVDGPAIPGQQRIGVNRDFLGEALAALATDRVEIEVGDPVAPLAIRPAAGPGAADRLTLLMPVRLDD</sequence>
<accession>A0ABU2JJG2</accession>
<dbReference type="Gene3D" id="3.10.150.10">
    <property type="entry name" value="DNA Polymerase III, subunit A, domain 2"/>
    <property type="match status" value="2"/>
</dbReference>
<evidence type="ECO:0000313" key="11">
    <source>
        <dbReference type="Proteomes" id="UP001183410"/>
    </source>
</evidence>
<evidence type="ECO:0000256" key="2">
    <source>
        <dbReference type="ARBA" id="ARBA00010752"/>
    </source>
</evidence>
<dbReference type="InterPro" id="IPR001001">
    <property type="entry name" value="DNA_polIII_beta"/>
</dbReference>
<keyword evidence="6" id="KW-0235">DNA replication</keyword>
<dbReference type="SUPFAM" id="SSF55979">
    <property type="entry name" value="DNA clamp"/>
    <property type="match status" value="2"/>
</dbReference>
<dbReference type="InterPro" id="IPR046938">
    <property type="entry name" value="DNA_clamp_sf"/>
</dbReference>
<comment type="caution">
    <text evidence="10">The sequence shown here is derived from an EMBL/GenBank/DDBJ whole genome shotgun (WGS) entry which is preliminary data.</text>
</comment>
<evidence type="ECO:0000313" key="10">
    <source>
        <dbReference type="EMBL" id="MDT0265126.1"/>
    </source>
</evidence>
<dbReference type="Pfam" id="PF02767">
    <property type="entry name" value="DNA_pol3_beta_2"/>
    <property type="match status" value="1"/>
</dbReference>
<proteinExistence type="inferred from homology"/>
<dbReference type="PANTHER" id="PTHR30478:SF0">
    <property type="entry name" value="BETA SLIDING CLAMP"/>
    <property type="match status" value="1"/>
</dbReference>
<comment type="similarity">
    <text evidence="2">Belongs to the beta sliding clamp family.</text>
</comment>
<dbReference type="SMART" id="SM00422">
    <property type="entry name" value="HTH_MERR"/>
    <property type="match status" value="1"/>
</dbReference>
<keyword evidence="11" id="KW-1185">Reference proteome</keyword>
<dbReference type="Pfam" id="PF13411">
    <property type="entry name" value="MerR_1"/>
    <property type="match status" value="1"/>
</dbReference>
<evidence type="ECO:0000259" key="9">
    <source>
        <dbReference type="PROSITE" id="PS50937"/>
    </source>
</evidence>
<keyword evidence="7" id="KW-0239">DNA-directed DNA polymerase</keyword>
<dbReference type="CDD" id="cd01107">
    <property type="entry name" value="HTH_BmrR"/>
    <property type="match status" value="1"/>
</dbReference>
<dbReference type="InterPro" id="IPR009061">
    <property type="entry name" value="DNA-bd_dom_put_sf"/>
</dbReference>
<dbReference type="SMART" id="SM00480">
    <property type="entry name" value="POL3Bc"/>
    <property type="match status" value="1"/>
</dbReference>
<protein>
    <submittedName>
        <fullName evidence="10">MerR family transcriptional regulator</fullName>
    </submittedName>
</protein>
<organism evidence="10 11">
    <name type="scientific">Streptomyces chisholmiae</name>
    <dbReference type="NCBI Taxonomy" id="3075540"/>
    <lineage>
        <taxon>Bacteria</taxon>
        <taxon>Bacillati</taxon>
        <taxon>Actinomycetota</taxon>
        <taxon>Actinomycetes</taxon>
        <taxon>Kitasatosporales</taxon>
        <taxon>Streptomycetaceae</taxon>
        <taxon>Streptomyces</taxon>
    </lineage>
</organism>
<evidence type="ECO:0000256" key="3">
    <source>
        <dbReference type="ARBA" id="ARBA00022490"/>
    </source>
</evidence>
<dbReference type="InterPro" id="IPR000551">
    <property type="entry name" value="MerR-type_HTH_dom"/>
</dbReference>
<keyword evidence="8" id="KW-0238">DNA-binding</keyword>
<evidence type="ECO:0000256" key="4">
    <source>
        <dbReference type="ARBA" id="ARBA00022679"/>
    </source>
</evidence>
<dbReference type="Gene3D" id="1.10.1660.10">
    <property type="match status" value="1"/>
</dbReference>
<evidence type="ECO:0000256" key="6">
    <source>
        <dbReference type="ARBA" id="ARBA00022705"/>
    </source>
</evidence>
<keyword evidence="5" id="KW-0548">Nucleotidyltransferase</keyword>
<dbReference type="RefSeq" id="WP_311664081.1">
    <property type="nucleotide sequence ID" value="NZ_JAVREO010000001.1"/>
</dbReference>
<evidence type="ECO:0000256" key="8">
    <source>
        <dbReference type="ARBA" id="ARBA00023125"/>
    </source>
</evidence>
<gene>
    <name evidence="10" type="ORF">RM844_02355</name>
</gene>
<dbReference type="InterPro" id="IPR022637">
    <property type="entry name" value="DNA_polIII_beta_cen"/>
</dbReference>
<keyword evidence="3" id="KW-0963">Cytoplasm</keyword>
<dbReference type="CDD" id="cd00140">
    <property type="entry name" value="beta_clamp"/>
    <property type="match status" value="1"/>
</dbReference>